<reference evidence="2" key="2">
    <citation type="submission" date="2023-10" db="EMBL/GenBank/DDBJ databases">
        <authorList>
            <person name="Khurajog B."/>
        </authorList>
    </citation>
    <scope>NUCLEOTIDE SEQUENCE</scope>
    <source>
        <strain evidence="2">BF9</strain>
    </source>
</reference>
<keyword evidence="1" id="KW-0472">Membrane</keyword>
<organism evidence="2 3">
    <name type="scientific">Pediococcus acidilactici</name>
    <dbReference type="NCBI Taxonomy" id="1254"/>
    <lineage>
        <taxon>Bacteria</taxon>
        <taxon>Bacillati</taxon>
        <taxon>Bacillota</taxon>
        <taxon>Bacilli</taxon>
        <taxon>Lactobacillales</taxon>
        <taxon>Lactobacillaceae</taxon>
        <taxon>Pediococcus</taxon>
        <taxon>Pediococcus acidilactici group</taxon>
    </lineage>
</organism>
<dbReference type="Proteomes" id="UP001280897">
    <property type="component" value="Unassembled WGS sequence"/>
</dbReference>
<gene>
    <name evidence="2" type="ORF">R0G89_09440</name>
</gene>
<keyword evidence="1" id="KW-0812">Transmembrane</keyword>
<protein>
    <submittedName>
        <fullName evidence="2">Uncharacterized protein</fullName>
    </submittedName>
</protein>
<proteinExistence type="predicted"/>
<evidence type="ECO:0000256" key="1">
    <source>
        <dbReference type="SAM" id="Phobius"/>
    </source>
</evidence>
<dbReference type="EMBL" id="JAWJAV010000007">
    <property type="protein sequence ID" value="MDV2621954.1"/>
    <property type="molecule type" value="Genomic_DNA"/>
</dbReference>
<dbReference type="AlphaFoldDB" id="A0AAW8YIN8"/>
<name>A0AAW8YIN8_PEDAC</name>
<reference evidence="2" key="1">
    <citation type="journal article" date="2023" name="PeerJ">
        <title>Selection and evaluation of lactic acid bacteria from chicken feces in Thailand as potential probiotics.</title>
        <authorList>
            <person name="Khurajog B."/>
            <person name="Disastra Y."/>
            <person name="Lawwyne L.D."/>
            <person name="Sirichokchatchawan W."/>
            <person name="Niyomtham W."/>
            <person name="Yindee J."/>
            <person name="Hampson D.J."/>
            <person name="Prapasarakul N."/>
        </authorList>
    </citation>
    <scope>NUCLEOTIDE SEQUENCE</scope>
    <source>
        <strain evidence="2">BF9</strain>
    </source>
</reference>
<keyword evidence="1" id="KW-1133">Transmembrane helix</keyword>
<sequence length="58" mass="6639">MLKEVIKIFVLVDLAVINFGIAPAAVIIYCGEPWFSLFMALWWFPTVIIVAKLIAEQW</sequence>
<feature type="transmembrane region" description="Helical" evidence="1">
    <location>
        <begin position="34"/>
        <end position="55"/>
    </location>
</feature>
<evidence type="ECO:0000313" key="3">
    <source>
        <dbReference type="Proteomes" id="UP001280897"/>
    </source>
</evidence>
<dbReference type="RefSeq" id="WP_008842059.1">
    <property type="nucleotide sequence ID" value="NZ_CP066046.1"/>
</dbReference>
<accession>A0AAW8YIN8</accession>
<feature type="transmembrane region" description="Helical" evidence="1">
    <location>
        <begin position="7"/>
        <end position="28"/>
    </location>
</feature>
<comment type="caution">
    <text evidence="2">The sequence shown here is derived from an EMBL/GenBank/DDBJ whole genome shotgun (WGS) entry which is preliminary data.</text>
</comment>
<evidence type="ECO:0000313" key="2">
    <source>
        <dbReference type="EMBL" id="MDV2621954.1"/>
    </source>
</evidence>